<organism evidence="6 7">
    <name type="scientific">Candidatus Accumulibacter phosphatis</name>
    <dbReference type="NCBI Taxonomy" id="327160"/>
    <lineage>
        <taxon>Bacteria</taxon>
        <taxon>Pseudomonadati</taxon>
        <taxon>Pseudomonadota</taxon>
        <taxon>Betaproteobacteria</taxon>
        <taxon>Candidatus Accumulibacter</taxon>
    </lineage>
</organism>
<dbReference type="Proteomes" id="UP000342300">
    <property type="component" value="Unassembled WGS sequence"/>
</dbReference>
<dbReference type="InterPro" id="IPR023155">
    <property type="entry name" value="Cyt_c-552/4"/>
</dbReference>
<feature type="domain" description="Cytochrome c-552/4" evidence="5">
    <location>
        <begin position="232"/>
        <end position="270"/>
    </location>
</feature>
<dbReference type="AlphaFoldDB" id="A0A6A7RYB9"/>
<name>A0A6A7RYB9_9PROT</name>
<dbReference type="SMART" id="SM00028">
    <property type="entry name" value="TPR"/>
    <property type="match status" value="5"/>
</dbReference>
<dbReference type="GO" id="GO:0016491">
    <property type="term" value="F:oxidoreductase activity"/>
    <property type="evidence" value="ECO:0007669"/>
    <property type="project" value="TreeGrafter"/>
</dbReference>
<feature type="compositionally biased region" description="Low complexity" evidence="3">
    <location>
        <begin position="58"/>
        <end position="74"/>
    </location>
</feature>
<evidence type="ECO:0000256" key="4">
    <source>
        <dbReference type="SAM" id="Phobius"/>
    </source>
</evidence>
<dbReference type="PANTHER" id="PTHR35038">
    <property type="entry name" value="DISSIMILATORY SULFITE REDUCTASE SIRA"/>
    <property type="match status" value="1"/>
</dbReference>
<evidence type="ECO:0000256" key="1">
    <source>
        <dbReference type="ARBA" id="ARBA00022729"/>
    </source>
</evidence>
<feature type="domain" description="Cytochrome c-552/4" evidence="5">
    <location>
        <begin position="97"/>
        <end position="120"/>
    </location>
</feature>
<keyword evidence="4" id="KW-0472">Membrane</keyword>
<dbReference type="SUPFAM" id="SSF48452">
    <property type="entry name" value="TPR-like"/>
    <property type="match status" value="1"/>
</dbReference>
<reference evidence="6 7" key="1">
    <citation type="submission" date="2017-09" db="EMBL/GenBank/DDBJ databases">
        <title>Metagenomic Analysis Reveals Denitrifying Candidatus Accumulibacter and Flanking Population as a Source of N2O.</title>
        <authorList>
            <person name="Gao H."/>
            <person name="Mao Y."/>
            <person name="Zhao X."/>
            <person name="Liu W.-T."/>
            <person name="Zhang T."/>
            <person name="Wells G."/>
        </authorList>
    </citation>
    <scope>NUCLEOTIDE SEQUENCE [LARGE SCALE GENOMIC DNA]</scope>
    <source>
        <strain evidence="6">CANDO_2_IC</strain>
    </source>
</reference>
<comment type="caution">
    <text evidence="6">The sequence shown here is derived from an EMBL/GenBank/DDBJ whole genome shotgun (WGS) entry which is preliminary data.</text>
</comment>
<dbReference type="Pfam" id="PF13435">
    <property type="entry name" value="Cytochrome_C554"/>
    <property type="match status" value="2"/>
</dbReference>
<evidence type="ECO:0000256" key="2">
    <source>
        <dbReference type="PROSITE-ProRule" id="PRU00339"/>
    </source>
</evidence>
<gene>
    <name evidence="6" type="ORF">CRU78_19155</name>
</gene>
<feature type="transmembrane region" description="Helical" evidence="4">
    <location>
        <begin position="33"/>
        <end position="53"/>
    </location>
</feature>
<dbReference type="Pfam" id="PF13432">
    <property type="entry name" value="TPR_16"/>
    <property type="match status" value="2"/>
</dbReference>
<feature type="repeat" description="TPR" evidence="2">
    <location>
        <begin position="639"/>
        <end position="672"/>
    </location>
</feature>
<dbReference type="PANTHER" id="PTHR35038:SF8">
    <property type="entry name" value="C-TYPE POLYHEME CYTOCHROME OMCC"/>
    <property type="match status" value="1"/>
</dbReference>
<dbReference type="Gene3D" id="1.10.1130.10">
    <property type="entry name" value="Flavocytochrome C3, Chain A"/>
    <property type="match status" value="2"/>
</dbReference>
<dbReference type="InterPro" id="IPR036280">
    <property type="entry name" value="Multihaem_cyt_sf"/>
</dbReference>
<dbReference type="SUPFAM" id="SSF48695">
    <property type="entry name" value="Multiheme cytochromes"/>
    <property type="match status" value="1"/>
</dbReference>
<dbReference type="InterPro" id="IPR011990">
    <property type="entry name" value="TPR-like_helical_dom_sf"/>
</dbReference>
<dbReference type="PROSITE" id="PS50293">
    <property type="entry name" value="TPR_REGION"/>
    <property type="match status" value="1"/>
</dbReference>
<dbReference type="InterPro" id="IPR019734">
    <property type="entry name" value="TPR_rpt"/>
</dbReference>
<evidence type="ECO:0000256" key="3">
    <source>
        <dbReference type="SAM" id="MobiDB-lite"/>
    </source>
</evidence>
<dbReference type="InterPro" id="IPR051829">
    <property type="entry name" value="Multiheme_Cytochr_ET"/>
</dbReference>
<dbReference type="PROSITE" id="PS50005">
    <property type="entry name" value="TPR"/>
    <property type="match status" value="2"/>
</dbReference>
<dbReference type="InterPro" id="IPR011989">
    <property type="entry name" value="ARM-like"/>
</dbReference>
<proteinExistence type="predicted"/>
<dbReference type="Gene3D" id="1.25.10.10">
    <property type="entry name" value="Leucine-rich Repeat Variant"/>
    <property type="match status" value="1"/>
</dbReference>
<feature type="region of interest" description="Disordered" evidence="3">
    <location>
        <begin position="1"/>
        <end position="20"/>
    </location>
</feature>
<accession>A0A6A7RYB9</accession>
<evidence type="ECO:0000313" key="7">
    <source>
        <dbReference type="Proteomes" id="UP000342300"/>
    </source>
</evidence>
<sequence length="821" mass="88657">MSKRSRAKPGAPATPPTALPVVPVVKPARPKTFLLVAGLGLLLLVIVASLFIATREGATPPTSPASIAPLAASEQPPPLPSPAAAPVAASYVGASRCQSCHESEFKAWSGSHHQLAMQDATAATVLGDFADVSFNYQGVASTFFKSADGKFMVRTDGPDGKLSDYPISYTFGVYPLQQYLIAFPGGRYQTLPIAWDARPKSEGGQRWLHLYPDQKIDHTDPLHWTGIYQNWALQCAECHSTNLRKGYDAASNTYHTTYSEINVACESCHGPASAHVDWAGKAKPPYVAQDDKGLPSLKSRWSEAWKFPAEGAKFAVRDHPADPAGMNSCGACHSRRSTLSEGGKAGAALEDSHRLAMLTAPNYHPDGQQREEVYVWGSFLQSRMHQNGVTCMDCHEAHSQKLRAEGNALCTRCHLASEFDVAKHHQHQAGGKGAQCVACHMPSQNYMVIHARPDHSLRIPRPDLSIALGSPNACTQCHTDKQPDWAATSMDKWYGKAWRERPHYGSILHAGETQGVRALPSLLELARSPAVPAIVRATAATLAQPYVNRDTLPATRALLQDADPSVRIAALGMLAPVDPLNRVLAASALLSDPVLGVRIEAASLLADVPDSQIPSARRAAREAALQEYEAALKLEADWPSGNVNLGNLRLRQGRVDDAVAAFQRAIKLDPQAVGAYVNLADSWRQQGRESEAEKVLREGLVVVPRNADLHHALGLLLTRKGESVAALQEFGEAARLAPDNARYAYVQAIALHSAGKRAEALALLRAANKRHPSDLDILSALISMNREAGDRRAALSYARTAAELLPDDQSVKQLLSELEGR</sequence>
<dbReference type="Gene3D" id="1.25.40.10">
    <property type="entry name" value="Tetratricopeptide repeat domain"/>
    <property type="match status" value="1"/>
</dbReference>
<keyword evidence="4" id="KW-1133">Transmembrane helix</keyword>
<evidence type="ECO:0000259" key="5">
    <source>
        <dbReference type="Pfam" id="PF13435"/>
    </source>
</evidence>
<feature type="region of interest" description="Disordered" evidence="3">
    <location>
        <begin position="58"/>
        <end position="82"/>
    </location>
</feature>
<keyword evidence="4" id="KW-0812">Transmembrane</keyword>
<keyword evidence="1" id="KW-0732">Signal</keyword>
<feature type="repeat" description="TPR" evidence="2">
    <location>
        <begin position="707"/>
        <end position="740"/>
    </location>
</feature>
<evidence type="ECO:0000313" key="6">
    <source>
        <dbReference type="EMBL" id="MQM32488.1"/>
    </source>
</evidence>
<protein>
    <recommendedName>
        <fullName evidence="5">Cytochrome c-552/4 domain-containing protein</fullName>
    </recommendedName>
</protein>
<keyword evidence="2" id="KW-0802">TPR repeat</keyword>
<dbReference type="EMBL" id="PDHS01000538">
    <property type="protein sequence ID" value="MQM32488.1"/>
    <property type="molecule type" value="Genomic_DNA"/>
</dbReference>